<name>A0AAP5NEB0_9ENTE</name>
<dbReference type="CDD" id="cd04301">
    <property type="entry name" value="NAT_SF"/>
    <property type="match status" value="1"/>
</dbReference>
<keyword evidence="3" id="KW-0808">Transferase</keyword>
<dbReference type="Pfam" id="PF13302">
    <property type="entry name" value="Acetyltransf_3"/>
    <property type="match status" value="1"/>
</dbReference>
<dbReference type="GO" id="GO:0016747">
    <property type="term" value="F:acyltransferase activity, transferring groups other than amino-acyl groups"/>
    <property type="evidence" value="ECO:0007669"/>
    <property type="project" value="InterPro"/>
</dbReference>
<dbReference type="EC" id="2.3.1.-" evidence="3"/>
<dbReference type="Gene3D" id="3.40.630.30">
    <property type="match status" value="1"/>
</dbReference>
<sequence length="179" mass="20410">MEKISLIPPQKNHEAAVLEYMQEHFSLGEDSLHGSSLLTEMESYSDWLTHLIKQSSKTTVTPDWVVATTLLAVREKDQKIIGTIDIRHELNEFLREFGGHIGFGVRPTERGNGYATEMLRLGLEYCKMLGLEKVMVACYEENVPSARTIQKNGGVLEKTFVHEDGQIVQIYWIDLTDKR</sequence>
<accession>A0AAP5NEB0</accession>
<dbReference type="PANTHER" id="PTHR39173">
    <property type="entry name" value="ACETYLTRANSFERASE"/>
    <property type="match status" value="1"/>
</dbReference>
<evidence type="ECO:0000313" key="2">
    <source>
        <dbReference type="EMBL" id="MDT2540427.1"/>
    </source>
</evidence>
<evidence type="ECO:0000313" key="4">
    <source>
        <dbReference type="Proteomes" id="UP001254770"/>
    </source>
</evidence>
<organism evidence="3 4">
    <name type="scientific">Enterococcus raffinosus</name>
    <dbReference type="NCBI Taxonomy" id="71452"/>
    <lineage>
        <taxon>Bacteria</taxon>
        <taxon>Bacillati</taxon>
        <taxon>Bacillota</taxon>
        <taxon>Bacilli</taxon>
        <taxon>Lactobacillales</taxon>
        <taxon>Enterococcaceae</taxon>
        <taxon>Enterococcus</taxon>
    </lineage>
</organism>
<dbReference type="InterPro" id="IPR000182">
    <property type="entry name" value="GNAT_dom"/>
</dbReference>
<dbReference type="EMBL" id="JARPXM010000040">
    <property type="protein sequence ID" value="MDT2540427.1"/>
    <property type="molecule type" value="Genomic_DNA"/>
</dbReference>
<protein>
    <submittedName>
        <fullName evidence="3">GNAT family N-acetyltransferase</fullName>
        <ecNumber evidence="3">2.3.1.-</ecNumber>
    </submittedName>
</protein>
<evidence type="ECO:0000259" key="1">
    <source>
        <dbReference type="PROSITE" id="PS51186"/>
    </source>
</evidence>
<dbReference type="InterPro" id="IPR016181">
    <property type="entry name" value="Acyl_CoA_acyltransferase"/>
</dbReference>
<dbReference type="AlphaFoldDB" id="A0AAP5NEB0"/>
<gene>
    <name evidence="3" type="ORF">P7D69_11930</name>
    <name evidence="2" type="ORF">P7D78_20180</name>
</gene>
<proteinExistence type="predicted"/>
<dbReference type="PROSITE" id="PS51186">
    <property type="entry name" value="GNAT"/>
    <property type="match status" value="1"/>
</dbReference>
<feature type="domain" description="N-acetyltransferase" evidence="1">
    <location>
        <begin position="2"/>
        <end position="177"/>
    </location>
</feature>
<dbReference type="PANTHER" id="PTHR39173:SF1">
    <property type="entry name" value="ACETYLTRANSFERASE"/>
    <property type="match status" value="1"/>
</dbReference>
<dbReference type="Proteomes" id="UP001254770">
    <property type="component" value="Unassembled WGS sequence"/>
</dbReference>
<reference evidence="3" key="1">
    <citation type="submission" date="2023-03" db="EMBL/GenBank/DDBJ databases">
        <authorList>
            <person name="Shen W."/>
            <person name="Cai J."/>
        </authorList>
    </citation>
    <scope>NUCLEOTIDE SEQUENCE</scope>
    <source>
        <strain evidence="2">B646-2</strain>
        <strain evidence="3">Y15</strain>
    </source>
</reference>
<dbReference type="RefSeq" id="WP_010743770.1">
    <property type="nucleotide sequence ID" value="NZ_BAAAXM010000022.1"/>
</dbReference>
<dbReference type="EMBL" id="JARPXL010000011">
    <property type="protein sequence ID" value="MDT2545049.1"/>
    <property type="molecule type" value="Genomic_DNA"/>
</dbReference>
<dbReference type="GeneID" id="67042428"/>
<dbReference type="SUPFAM" id="SSF55729">
    <property type="entry name" value="Acyl-CoA N-acyltransferases (Nat)"/>
    <property type="match status" value="1"/>
</dbReference>
<evidence type="ECO:0000313" key="3">
    <source>
        <dbReference type="EMBL" id="MDT2545049.1"/>
    </source>
</evidence>
<dbReference type="Proteomes" id="UP001249240">
    <property type="component" value="Unassembled WGS sequence"/>
</dbReference>
<keyword evidence="3" id="KW-0012">Acyltransferase</keyword>
<comment type="caution">
    <text evidence="3">The sequence shown here is derived from an EMBL/GenBank/DDBJ whole genome shotgun (WGS) entry which is preliminary data.</text>
</comment>